<dbReference type="Gramene" id="AET5Gv20161500.5">
    <property type="protein sequence ID" value="AET5Gv20161500.5"/>
    <property type="gene ID" value="AET5Gv20161500"/>
</dbReference>
<reference evidence="4" key="1">
    <citation type="journal article" date="2014" name="Science">
        <title>Ancient hybridizations among the ancestral genomes of bread wheat.</title>
        <authorList>
            <consortium name="International Wheat Genome Sequencing Consortium,"/>
            <person name="Marcussen T."/>
            <person name="Sandve S.R."/>
            <person name="Heier L."/>
            <person name="Spannagl M."/>
            <person name="Pfeifer M."/>
            <person name="Jakobsen K.S."/>
            <person name="Wulff B.B."/>
            <person name="Steuernagel B."/>
            <person name="Mayer K.F."/>
            <person name="Olsen O.A."/>
        </authorList>
    </citation>
    <scope>NUCLEOTIDE SEQUENCE [LARGE SCALE GENOMIC DNA]</scope>
    <source>
        <strain evidence="4">cv. AL8/78</strain>
    </source>
</reference>
<feature type="compositionally biased region" description="Basic residues" evidence="1">
    <location>
        <begin position="251"/>
        <end position="263"/>
    </location>
</feature>
<keyword evidence="2" id="KW-0472">Membrane</keyword>
<dbReference type="STRING" id="200361.A0A453JR41"/>
<feature type="compositionally biased region" description="Basic residues" evidence="1">
    <location>
        <begin position="225"/>
        <end position="243"/>
    </location>
</feature>
<proteinExistence type="predicted"/>
<organism evidence="3 4">
    <name type="scientific">Aegilops tauschii subsp. strangulata</name>
    <name type="common">Goatgrass</name>
    <dbReference type="NCBI Taxonomy" id="200361"/>
    <lineage>
        <taxon>Eukaryota</taxon>
        <taxon>Viridiplantae</taxon>
        <taxon>Streptophyta</taxon>
        <taxon>Embryophyta</taxon>
        <taxon>Tracheophyta</taxon>
        <taxon>Spermatophyta</taxon>
        <taxon>Magnoliopsida</taxon>
        <taxon>Liliopsida</taxon>
        <taxon>Poales</taxon>
        <taxon>Poaceae</taxon>
        <taxon>BOP clade</taxon>
        <taxon>Pooideae</taxon>
        <taxon>Triticodae</taxon>
        <taxon>Triticeae</taxon>
        <taxon>Triticinae</taxon>
        <taxon>Aegilops</taxon>
    </lineage>
</organism>
<dbReference type="EnsemblPlants" id="AET5Gv20161500.5">
    <property type="protein sequence ID" value="AET5Gv20161500.5"/>
    <property type="gene ID" value="AET5Gv20161500"/>
</dbReference>
<evidence type="ECO:0000256" key="2">
    <source>
        <dbReference type="SAM" id="Phobius"/>
    </source>
</evidence>
<accession>A0A453JR41</accession>
<feature type="compositionally biased region" description="Basic and acidic residues" evidence="1">
    <location>
        <begin position="86"/>
        <end position="95"/>
    </location>
</feature>
<reference evidence="4" key="2">
    <citation type="journal article" date="2017" name="Nat. Plants">
        <title>The Aegilops tauschii genome reveals multiple impacts of transposons.</title>
        <authorList>
            <person name="Zhao G."/>
            <person name="Zou C."/>
            <person name="Li K."/>
            <person name="Wang K."/>
            <person name="Li T."/>
            <person name="Gao L."/>
            <person name="Zhang X."/>
            <person name="Wang H."/>
            <person name="Yang Z."/>
            <person name="Liu X."/>
            <person name="Jiang W."/>
            <person name="Mao L."/>
            <person name="Kong X."/>
            <person name="Jiao Y."/>
            <person name="Jia J."/>
        </authorList>
    </citation>
    <scope>NUCLEOTIDE SEQUENCE [LARGE SCALE GENOMIC DNA]</scope>
    <source>
        <strain evidence="4">cv. AL8/78</strain>
    </source>
</reference>
<reference evidence="3" key="5">
    <citation type="journal article" date="2021" name="G3 (Bethesda)">
        <title>Aegilops tauschii genome assembly Aet v5.0 features greater sequence contiguity and improved annotation.</title>
        <authorList>
            <person name="Wang L."/>
            <person name="Zhu T."/>
            <person name="Rodriguez J.C."/>
            <person name="Deal K.R."/>
            <person name="Dubcovsky J."/>
            <person name="McGuire P.E."/>
            <person name="Lux T."/>
            <person name="Spannagl M."/>
            <person name="Mayer K.F.X."/>
            <person name="Baldrich P."/>
            <person name="Meyers B.C."/>
            <person name="Huo N."/>
            <person name="Gu Y.Q."/>
            <person name="Zhou H."/>
            <person name="Devos K.M."/>
            <person name="Bennetzen J.L."/>
            <person name="Unver T."/>
            <person name="Budak H."/>
            <person name="Gulick P.J."/>
            <person name="Galiba G."/>
            <person name="Kalapos B."/>
            <person name="Nelson D.R."/>
            <person name="Li P."/>
            <person name="You F.M."/>
            <person name="Luo M.C."/>
            <person name="Dvorak J."/>
        </authorList>
    </citation>
    <scope>NUCLEOTIDE SEQUENCE [LARGE SCALE GENOMIC DNA]</scope>
    <source>
        <strain evidence="3">cv. AL8/78</strain>
    </source>
</reference>
<feature type="region of interest" description="Disordered" evidence="1">
    <location>
        <begin position="321"/>
        <end position="353"/>
    </location>
</feature>
<reference evidence="3" key="3">
    <citation type="journal article" date="2017" name="Nature">
        <title>Genome sequence of the progenitor of the wheat D genome Aegilops tauschii.</title>
        <authorList>
            <person name="Luo M.C."/>
            <person name="Gu Y.Q."/>
            <person name="Puiu D."/>
            <person name="Wang H."/>
            <person name="Twardziok S.O."/>
            <person name="Deal K.R."/>
            <person name="Huo N."/>
            <person name="Zhu T."/>
            <person name="Wang L."/>
            <person name="Wang Y."/>
            <person name="McGuire P.E."/>
            <person name="Liu S."/>
            <person name="Long H."/>
            <person name="Ramasamy R.K."/>
            <person name="Rodriguez J.C."/>
            <person name="Van S.L."/>
            <person name="Yuan L."/>
            <person name="Wang Z."/>
            <person name="Xia Z."/>
            <person name="Xiao L."/>
            <person name="Anderson O.D."/>
            <person name="Ouyang S."/>
            <person name="Liang Y."/>
            <person name="Zimin A.V."/>
            <person name="Pertea G."/>
            <person name="Qi P."/>
            <person name="Bennetzen J.L."/>
            <person name="Dai X."/>
            <person name="Dawson M.W."/>
            <person name="Muller H.G."/>
            <person name="Kugler K."/>
            <person name="Rivarola-Duarte L."/>
            <person name="Spannagl M."/>
            <person name="Mayer K.F.X."/>
            <person name="Lu F.H."/>
            <person name="Bevan M.W."/>
            <person name="Leroy P."/>
            <person name="Li P."/>
            <person name="You F.M."/>
            <person name="Sun Q."/>
            <person name="Liu Z."/>
            <person name="Lyons E."/>
            <person name="Wicker T."/>
            <person name="Salzberg S.L."/>
            <person name="Devos K.M."/>
            <person name="Dvorak J."/>
        </authorList>
    </citation>
    <scope>NUCLEOTIDE SEQUENCE [LARGE SCALE GENOMIC DNA]</scope>
    <source>
        <strain evidence="3">cv. AL8/78</strain>
    </source>
</reference>
<feature type="region of interest" description="Disordered" evidence="1">
    <location>
        <begin position="177"/>
        <end position="284"/>
    </location>
</feature>
<evidence type="ECO:0000313" key="4">
    <source>
        <dbReference type="Proteomes" id="UP000015105"/>
    </source>
</evidence>
<reference evidence="3" key="4">
    <citation type="submission" date="2019-03" db="UniProtKB">
        <authorList>
            <consortium name="EnsemblPlants"/>
        </authorList>
    </citation>
    <scope>IDENTIFICATION</scope>
</reference>
<keyword evidence="2" id="KW-1133">Transmembrane helix</keyword>
<keyword evidence="4" id="KW-1185">Reference proteome</keyword>
<feature type="compositionally biased region" description="Gly residues" evidence="1">
    <location>
        <begin position="96"/>
        <end position="111"/>
    </location>
</feature>
<feature type="transmembrane region" description="Helical" evidence="2">
    <location>
        <begin position="14"/>
        <end position="37"/>
    </location>
</feature>
<evidence type="ECO:0000313" key="3">
    <source>
        <dbReference type="EnsemblPlants" id="AET5Gv20161500.5"/>
    </source>
</evidence>
<evidence type="ECO:0000256" key="1">
    <source>
        <dbReference type="SAM" id="MobiDB-lite"/>
    </source>
</evidence>
<feature type="region of interest" description="Disordered" evidence="1">
    <location>
        <begin position="75"/>
        <end position="142"/>
    </location>
</feature>
<dbReference type="Proteomes" id="UP000015105">
    <property type="component" value="Chromosome 5D"/>
</dbReference>
<protein>
    <submittedName>
        <fullName evidence="3">Uncharacterized protein</fullName>
    </submittedName>
</protein>
<sequence>MARQTLTNGFLSGFMHVGLALVLLAYLPIAFLCRLVYRLLIRPFAAGEDLRGKVVLITGASSGIGEVKPGLRVREERRVRGAGGPDGDRAARRGQDGAGAGRAGHAGGAGGHHQRGRGQAGRRGDRRPLRQIESPGGQRGRVVQLLLRGDHQRIRLPERHGSQLLGRGVPDLLRAALPEGQPGQHRGHRLRGRQGPGGADELLQRQQGRGDPVLRDAAGGGGAARPRHHPHAGLRRLQPHHGQGRPEGRQRRLRRGGPRRTRRAAAGGEDGDAGGGGGGERAAGRPLRDVARVVLALPHGDVRRAGARRLLLQGLLRLQVQRQGRRRAQQEDPHGSRRQQVLPQEHPLPPVPI</sequence>
<name>A0A453JR41_AEGTS</name>
<dbReference type="AlphaFoldDB" id="A0A453JR41"/>
<keyword evidence="2" id="KW-0812">Transmembrane</keyword>